<keyword evidence="1" id="KW-1133">Transmembrane helix</keyword>
<dbReference type="Proteomes" id="UP000251186">
    <property type="component" value="Unassembled WGS sequence"/>
</dbReference>
<dbReference type="RefSeq" id="WP_112862342.1">
    <property type="nucleotide sequence ID" value="NZ_UAQP01000005.1"/>
</dbReference>
<keyword evidence="1" id="KW-0812">Transmembrane</keyword>
<reference evidence="2 3" key="1">
    <citation type="submission" date="2018-06" db="EMBL/GenBank/DDBJ databases">
        <authorList>
            <consortium name="Pathogen Informatics"/>
            <person name="Doyle S."/>
        </authorList>
    </citation>
    <scope>NUCLEOTIDE SEQUENCE [LARGE SCALE GENOMIC DNA]</scope>
    <source>
        <strain evidence="2 3">NCTC11166</strain>
    </source>
</reference>
<feature type="transmembrane region" description="Helical" evidence="1">
    <location>
        <begin position="40"/>
        <end position="62"/>
    </location>
</feature>
<evidence type="ECO:0000256" key="1">
    <source>
        <dbReference type="SAM" id="Phobius"/>
    </source>
</evidence>
<organism evidence="2 3">
    <name type="scientific">Brevundimonas vesicularis</name>
    <name type="common">Pseudomonas vesicularis</name>
    <dbReference type="NCBI Taxonomy" id="41276"/>
    <lineage>
        <taxon>Bacteria</taxon>
        <taxon>Pseudomonadati</taxon>
        <taxon>Pseudomonadota</taxon>
        <taxon>Alphaproteobacteria</taxon>
        <taxon>Caulobacterales</taxon>
        <taxon>Caulobacteraceae</taxon>
        <taxon>Brevundimonas</taxon>
    </lineage>
</organism>
<dbReference type="EMBL" id="UAQP01000005">
    <property type="protein sequence ID" value="SPU53486.1"/>
    <property type="molecule type" value="Genomic_DNA"/>
</dbReference>
<name>A0A2X1D401_BREVE</name>
<evidence type="ECO:0000313" key="2">
    <source>
        <dbReference type="EMBL" id="SPU53486.1"/>
    </source>
</evidence>
<sequence length="239" mass="25986">MHSVLGWKAWLTAALVICVAIIGARLLVGSEILPSLQSGMSLTSLLVTVFVATPIWRLLWLVPYFQRKAPQLDGEWSGVVASNWSVVERLKEAAKQAGAPALDVDDLARPLPDLVEVPVSVKIRTTFARIYLELESADDRYQISTLKAVELRPANEAGDAVLSYVFEGRVLNPKAGDVGCFDGAATLSLRSQASGGLAMAGPTWTNRAWSRGLNTAGVLRLTRIRADFWTPLTFGLIKR</sequence>
<dbReference type="AlphaFoldDB" id="A0A2X1D401"/>
<feature type="transmembrane region" description="Helical" evidence="1">
    <location>
        <begin position="7"/>
        <end position="28"/>
    </location>
</feature>
<keyword evidence="1" id="KW-0472">Membrane</keyword>
<proteinExistence type="predicted"/>
<accession>A0A2X1D401</accession>
<protein>
    <recommendedName>
        <fullName evidence="4">SMODS-associating 2TM beta-strand rich effector domain-containing protein</fullName>
    </recommendedName>
</protein>
<gene>
    <name evidence="2" type="ORF">NCTC11166_01557</name>
</gene>
<evidence type="ECO:0000313" key="3">
    <source>
        <dbReference type="Proteomes" id="UP000251186"/>
    </source>
</evidence>
<evidence type="ECO:0008006" key="4">
    <source>
        <dbReference type="Google" id="ProtNLM"/>
    </source>
</evidence>